<dbReference type="Pfam" id="PF00583">
    <property type="entry name" value="Acetyltransf_1"/>
    <property type="match status" value="1"/>
</dbReference>
<accession>A0ABP2A9A1</accession>
<dbReference type="Gene3D" id="3.40.630.30">
    <property type="match status" value="1"/>
</dbReference>
<comment type="caution">
    <text evidence="2">The sequence shown here is derived from an EMBL/GenBank/DDBJ whole genome shotgun (WGS) entry which is preliminary data.</text>
</comment>
<dbReference type="EMBL" id="CYHC01000003">
    <property type="protein sequence ID" value="CUA87644.1"/>
    <property type="molecule type" value="Genomic_DNA"/>
</dbReference>
<sequence>MMPQAPTIRPLTLAEIETLVDWAAGEGWNPGLADAAAFHAADSGGFLGAFMDGEMVAGISAVAYGETFGFIGLYICRPDRRGRGHGKAVWDAGMARLAGRTIGLDGVPAQQANYRSMGFVPAYRTIRYSGRFAPAAASSGAVRPVTSDFVEAVAAFDGGFFPAPRRAFLKQWLRPPHVALVAMGQDGIAGYGVARPCREGFKIGPLFARDGGTAEVLLSALAGVCGGPVHIDVPETAGSFPAFLAAAGLSPGFETARMYRGAAPAIDLGGVFGITTLELG</sequence>
<evidence type="ECO:0000313" key="3">
    <source>
        <dbReference type="Proteomes" id="UP000182178"/>
    </source>
</evidence>
<dbReference type="InterPro" id="IPR000182">
    <property type="entry name" value="GNAT_dom"/>
</dbReference>
<dbReference type="PANTHER" id="PTHR47237">
    <property type="entry name" value="SLL0310 PROTEIN"/>
    <property type="match status" value="1"/>
</dbReference>
<feature type="domain" description="N-acetyltransferase" evidence="1">
    <location>
        <begin position="6"/>
        <end position="134"/>
    </location>
</feature>
<organism evidence="2 3">
    <name type="scientific">Chelatococcus sambhunathii</name>
    <dbReference type="NCBI Taxonomy" id="363953"/>
    <lineage>
        <taxon>Bacteria</taxon>
        <taxon>Pseudomonadati</taxon>
        <taxon>Pseudomonadota</taxon>
        <taxon>Alphaproteobacteria</taxon>
        <taxon>Hyphomicrobiales</taxon>
        <taxon>Chelatococcaceae</taxon>
        <taxon>Chelatococcus</taxon>
    </lineage>
</organism>
<reference evidence="2 3" key="1">
    <citation type="submission" date="2015-08" db="EMBL/GenBank/DDBJ databases">
        <authorList>
            <person name="Varghese N."/>
        </authorList>
    </citation>
    <scope>NUCLEOTIDE SEQUENCE [LARGE SCALE GENOMIC DNA]</scope>
    <source>
        <strain evidence="2 3">DSM 18167</strain>
    </source>
</reference>
<dbReference type="Pfam" id="PF18014">
    <property type="entry name" value="Acetyltransf_18"/>
    <property type="match status" value="1"/>
</dbReference>
<dbReference type="InterPro" id="IPR016181">
    <property type="entry name" value="Acyl_CoA_acyltransferase"/>
</dbReference>
<dbReference type="PROSITE" id="PS51186">
    <property type="entry name" value="GNAT"/>
    <property type="match status" value="1"/>
</dbReference>
<dbReference type="PANTHER" id="PTHR47237:SF1">
    <property type="entry name" value="SLL0310 PROTEIN"/>
    <property type="match status" value="1"/>
</dbReference>
<dbReference type="InterPro" id="IPR041496">
    <property type="entry name" value="YitH/HolE_GNAT"/>
</dbReference>
<dbReference type="Gene3D" id="3.40.630.90">
    <property type="match status" value="1"/>
</dbReference>
<proteinExistence type="predicted"/>
<keyword evidence="3" id="KW-1185">Reference proteome</keyword>
<protein>
    <submittedName>
        <fullName evidence="2">Acetyltransferase (GNAT) domain</fullName>
    </submittedName>
</protein>
<evidence type="ECO:0000259" key="1">
    <source>
        <dbReference type="PROSITE" id="PS51186"/>
    </source>
</evidence>
<dbReference type="InterPro" id="IPR052729">
    <property type="entry name" value="Acyl/Acetyltrans_Enzymes"/>
</dbReference>
<name>A0ABP2A9A1_9HYPH</name>
<evidence type="ECO:0000313" key="2">
    <source>
        <dbReference type="EMBL" id="CUA87644.1"/>
    </source>
</evidence>
<dbReference type="Proteomes" id="UP000182178">
    <property type="component" value="Unassembled WGS sequence"/>
</dbReference>
<dbReference type="SUPFAM" id="SSF55729">
    <property type="entry name" value="Acyl-CoA N-acyltransferases (Nat)"/>
    <property type="match status" value="1"/>
</dbReference>
<gene>
    <name evidence="2" type="ORF">Ga0061061_103442</name>
</gene>